<feature type="region of interest" description="Disordered" evidence="1">
    <location>
        <begin position="217"/>
        <end position="251"/>
    </location>
</feature>
<evidence type="ECO:0000256" key="1">
    <source>
        <dbReference type="SAM" id="MobiDB-lite"/>
    </source>
</evidence>
<gene>
    <name evidence="3" type="ORF">SEMRO_2910_G340100.1</name>
</gene>
<evidence type="ECO:0000256" key="2">
    <source>
        <dbReference type="SAM" id="Phobius"/>
    </source>
</evidence>
<dbReference type="SUPFAM" id="SSF52540">
    <property type="entry name" value="P-loop containing nucleoside triphosphate hydrolases"/>
    <property type="match status" value="1"/>
</dbReference>
<feature type="transmembrane region" description="Helical" evidence="2">
    <location>
        <begin position="33"/>
        <end position="56"/>
    </location>
</feature>
<organism evidence="3 4">
    <name type="scientific">Seminavis robusta</name>
    <dbReference type="NCBI Taxonomy" id="568900"/>
    <lineage>
        <taxon>Eukaryota</taxon>
        <taxon>Sar</taxon>
        <taxon>Stramenopiles</taxon>
        <taxon>Ochrophyta</taxon>
        <taxon>Bacillariophyta</taxon>
        <taxon>Bacillariophyceae</taxon>
        <taxon>Bacillariophycidae</taxon>
        <taxon>Naviculales</taxon>
        <taxon>Naviculaceae</taxon>
        <taxon>Seminavis</taxon>
    </lineage>
</organism>
<keyword evidence="2" id="KW-0472">Membrane</keyword>
<keyword evidence="2" id="KW-1133">Transmembrane helix</keyword>
<evidence type="ECO:0008006" key="5">
    <source>
        <dbReference type="Google" id="ProtNLM"/>
    </source>
</evidence>
<accession>A0A9N8F0Q9</accession>
<feature type="region of interest" description="Disordered" evidence="1">
    <location>
        <begin position="82"/>
        <end position="105"/>
    </location>
</feature>
<dbReference type="InterPro" id="IPR027417">
    <property type="entry name" value="P-loop_NTPase"/>
</dbReference>
<protein>
    <recommendedName>
        <fullName evidence="5">Sulfotransferase domain-containing protein</fullName>
    </recommendedName>
</protein>
<evidence type="ECO:0000313" key="4">
    <source>
        <dbReference type="Proteomes" id="UP001153069"/>
    </source>
</evidence>
<sequence>MPSLPKHSMLESVKKEARKRLRIAKNLRNHTRYLWPIGAIVVILGILNYGVASAVFRITDNGENNKDKDMLSRALLVKQQVDCSERKEMPPKPPADEEDDEDPDEKPMQYFVELSQIEGHDKERILSLLSNNARIEYLSEETYHQLPSWGNITSMYGVEPRLMNHDQCEAFNQGTEEELARKFLAVAGMFNTGTNLLEDTLRDNCVLPKKQKRFGRKKTGMRAQVPYGKHTPPKDAKYRKTHPVPGQKDAKPENVMPAIMVRDPFRWLQSMCVNYYTSRWPRPFRPTDHRYHCPNLYPTDDEKKRLLDKGYKPMMDGDALVKEKNQASHFEGIFMDKEIKKKGELPSPPKGTTPPPEDLVAREPTNFLSAAELQLHHFPTHVVYANFTRYHYSLVHLFNEWYREYFELRDYPHVFLRFEDLIYFPDKVVAHVCECAGGKLRLGKLFPVRMATESQKQHHKSRVVGEDKMKHTGYLDAIIKYGKPGTRFRGMTPHDLQYANRYLDKELMDLFGYSLAPLTGSMESKSWLARAGQQTTYLGVYLSSQES</sequence>
<dbReference type="Proteomes" id="UP001153069">
    <property type="component" value="Unassembled WGS sequence"/>
</dbReference>
<proteinExistence type="predicted"/>
<comment type="caution">
    <text evidence="3">The sequence shown here is derived from an EMBL/GenBank/DDBJ whole genome shotgun (WGS) entry which is preliminary data.</text>
</comment>
<dbReference type="EMBL" id="CAICTM010002908">
    <property type="protein sequence ID" value="CAB9530522.1"/>
    <property type="molecule type" value="Genomic_DNA"/>
</dbReference>
<evidence type="ECO:0000313" key="3">
    <source>
        <dbReference type="EMBL" id="CAB9530522.1"/>
    </source>
</evidence>
<reference evidence="3" key="1">
    <citation type="submission" date="2020-06" db="EMBL/GenBank/DDBJ databases">
        <authorList>
            <consortium name="Plant Systems Biology data submission"/>
        </authorList>
    </citation>
    <scope>NUCLEOTIDE SEQUENCE</scope>
    <source>
        <strain evidence="3">D6</strain>
    </source>
</reference>
<name>A0A9N8F0Q9_9STRA</name>
<dbReference type="AlphaFoldDB" id="A0A9N8F0Q9"/>
<keyword evidence="4" id="KW-1185">Reference proteome</keyword>
<keyword evidence="2" id="KW-0812">Transmembrane</keyword>